<dbReference type="PANTHER" id="PTHR30055:SF234">
    <property type="entry name" value="HTH-TYPE TRANSCRIPTIONAL REGULATOR BETI"/>
    <property type="match status" value="1"/>
</dbReference>
<dbReference type="GO" id="GO:0000976">
    <property type="term" value="F:transcription cis-regulatory region binding"/>
    <property type="evidence" value="ECO:0007669"/>
    <property type="project" value="TreeGrafter"/>
</dbReference>
<evidence type="ECO:0000313" key="6">
    <source>
        <dbReference type="EMBL" id="RSM35713.1"/>
    </source>
</evidence>
<dbReference type="InterPro" id="IPR001647">
    <property type="entry name" value="HTH_TetR"/>
</dbReference>
<dbReference type="SUPFAM" id="SSF48498">
    <property type="entry name" value="Tetracyclin repressor-like, C-terminal domain"/>
    <property type="match status" value="1"/>
</dbReference>
<keyword evidence="7" id="KW-1185">Reference proteome</keyword>
<evidence type="ECO:0000256" key="4">
    <source>
        <dbReference type="PROSITE-ProRule" id="PRU00335"/>
    </source>
</evidence>
<evidence type="ECO:0000256" key="1">
    <source>
        <dbReference type="ARBA" id="ARBA00023015"/>
    </source>
</evidence>
<dbReference type="PROSITE" id="PS50977">
    <property type="entry name" value="HTH_TETR_2"/>
    <property type="match status" value="1"/>
</dbReference>
<dbReference type="AlphaFoldDB" id="A0A428VXX9"/>
<dbReference type="RefSeq" id="WP_020639649.1">
    <property type="nucleotide sequence ID" value="NZ_QHHU01000099.1"/>
</dbReference>
<dbReference type="InterPro" id="IPR025996">
    <property type="entry name" value="MT1864/Rv1816-like_C"/>
</dbReference>
<dbReference type="InterPro" id="IPR009057">
    <property type="entry name" value="Homeodomain-like_sf"/>
</dbReference>
<dbReference type="Proteomes" id="UP000286716">
    <property type="component" value="Unassembled WGS sequence"/>
</dbReference>
<dbReference type="GO" id="GO:0003700">
    <property type="term" value="F:DNA-binding transcription factor activity"/>
    <property type="evidence" value="ECO:0007669"/>
    <property type="project" value="TreeGrafter"/>
</dbReference>
<feature type="DNA-binding region" description="H-T-H motif" evidence="4">
    <location>
        <begin position="42"/>
        <end position="61"/>
    </location>
</feature>
<keyword evidence="2 4" id="KW-0238">DNA-binding</keyword>
<dbReference type="Gene3D" id="1.10.357.10">
    <property type="entry name" value="Tetracycline Repressor, domain 2"/>
    <property type="match status" value="1"/>
</dbReference>
<dbReference type="Pfam" id="PF00440">
    <property type="entry name" value="TetR_N"/>
    <property type="match status" value="1"/>
</dbReference>
<sequence>MTPTAESQRKPNPRGAGARLRDEIVEAATRLVENRADPSGITLRGVAREAGITAPSIYGHFGNLDAVMDAVVDECFGRLSAGLEDTLPLYDDPVRRLRALCRSYVSFGVGNPRLYRLLFSRDRPVEAGPVAPKPVETMPGARAFGLLVQAIDACVAAGRSISIDPQGDATLLWTALHGYVSLLHSVPDFPWPVSENLLDQCAGRLACITP</sequence>
<comment type="caution">
    <text evidence="6">The sequence shown here is derived from an EMBL/GenBank/DDBJ whole genome shotgun (WGS) entry which is preliminary data.</text>
</comment>
<evidence type="ECO:0000259" key="5">
    <source>
        <dbReference type="PROSITE" id="PS50977"/>
    </source>
</evidence>
<dbReference type="Pfam" id="PF13305">
    <property type="entry name" value="TetR_C_33"/>
    <property type="match status" value="1"/>
</dbReference>
<proteinExistence type="predicted"/>
<dbReference type="SUPFAM" id="SSF46689">
    <property type="entry name" value="Homeodomain-like"/>
    <property type="match status" value="1"/>
</dbReference>
<gene>
    <name evidence="6" type="ORF">DMA12_43115</name>
</gene>
<organism evidence="6 7">
    <name type="scientific">Amycolatopsis balhimycina DSM 5908</name>
    <dbReference type="NCBI Taxonomy" id="1081091"/>
    <lineage>
        <taxon>Bacteria</taxon>
        <taxon>Bacillati</taxon>
        <taxon>Actinomycetota</taxon>
        <taxon>Actinomycetes</taxon>
        <taxon>Pseudonocardiales</taxon>
        <taxon>Pseudonocardiaceae</taxon>
        <taxon>Amycolatopsis</taxon>
    </lineage>
</organism>
<keyword evidence="3" id="KW-0804">Transcription</keyword>
<dbReference type="OrthoDB" id="8222629at2"/>
<accession>A0A428VXX9</accession>
<evidence type="ECO:0000256" key="2">
    <source>
        <dbReference type="ARBA" id="ARBA00023125"/>
    </source>
</evidence>
<dbReference type="InterPro" id="IPR036271">
    <property type="entry name" value="Tet_transcr_reg_TetR-rel_C_sf"/>
</dbReference>
<name>A0A428VXX9_AMYBA</name>
<dbReference type="EMBL" id="QHHU01000099">
    <property type="protein sequence ID" value="RSM35713.1"/>
    <property type="molecule type" value="Genomic_DNA"/>
</dbReference>
<evidence type="ECO:0000256" key="3">
    <source>
        <dbReference type="ARBA" id="ARBA00023163"/>
    </source>
</evidence>
<protein>
    <submittedName>
        <fullName evidence="6">TetR/AcrR family transcriptional regulator</fullName>
    </submittedName>
</protein>
<reference evidence="6 7" key="1">
    <citation type="submission" date="2018-05" db="EMBL/GenBank/DDBJ databases">
        <title>Evolution of GPA BGCs.</title>
        <authorList>
            <person name="Waglechner N."/>
            <person name="Wright G.D."/>
        </authorList>
    </citation>
    <scope>NUCLEOTIDE SEQUENCE [LARGE SCALE GENOMIC DNA]</scope>
    <source>
        <strain evidence="6 7">DSM 5908</strain>
    </source>
</reference>
<keyword evidence="1" id="KW-0805">Transcription regulation</keyword>
<dbReference type="InterPro" id="IPR050109">
    <property type="entry name" value="HTH-type_TetR-like_transc_reg"/>
</dbReference>
<feature type="domain" description="HTH tetR-type" evidence="5">
    <location>
        <begin position="18"/>
        <end position="79"/>
    </location>
</feature>
<evidence type="ECO:0000313" key="7">
    <source>
        <dbReference type="Proteomes" id="UP000286716"/>
    </source>
</evidence>
<dbReference type="PANTHER" id="PTHR30055">
    <property type="entry name" value="HTH-TYPE TRANSCRIPTIONAL REGULATOR RUTR"/>
    <property type="match status" value="1"/>
</dbReference>